<evidence type="ECO:0000313" key="2">
    <source>
        <dbReference type="Proteomes" id="UP000481087"/>
    </source>
</evidence>
<protein>
    <submittedName>
        <fullName evidence="1">Renal dipeptidase</fullName>
    </submittedName>
</protein>
<reference evidence="1 2" key="1">
    <citation type="submission" date="2019-12" db="EMBL/GenBank/DDBJ databases">
        <title>Paenibacillus sp. nov. sp. isolated from soil.</title>
        <authorList>
            <person name="Kim J."/>
            <person name="Jeong S.E."/>
            <person name="Jung H.S."/>
            <person name="Jeon C.O."/>
        </authorList>
    </citation>
    <scope>NUCLEOTIDE SEQUENCE [LARGE SCALE GENOMIC DNA]</scope>
    <source>
        <strain evidence="1 2">5J-6</strain>
    </source>
</reference>
<gene>
    <name evidence="1" type="ORF">GQF01_16220</name>
</gene>
<name>A0A6L8V316_9BACL</name>
<evidence type="ECO:0000313" key="1">
    <source>
        <dbReference type="EMBL" id="MZQ83659.1"/>
    </source>
</evidence>
<dbReference type="Pfam" id="PF14907">
    <property type="entry name" value="NTP_transf_5"/>
    <property type="match status" value="1"/>
</dbReference>
<dbReference type="RefSeq" id="WP_161408219.1">
    <property type="nucleotide sequence ID" value="NZ_WTUZ01000020.1"/>
</dbReference>
<organism evidence="1 2">
    <name type="scientific">Paenibacillus silvestris</name>
    <dbReference type="NCBI Taxonomy" id="2606219"/>
    <lineage>
        <taxon>Bacteria</taxon>
        <taxon>Bacillati</taxon>
        <taxon>Bacillota</taxon>
        <taxon>Bacilli</taxon>
        <taxon>Bacillales</taxon>
        <taxon>Paenibacillaceae</taxon>
        <taxon>Paenibacillus</taxon>
    </lineage>
</organism>
<keyword evidence="2" id="KW-1185">Reference proteome</keyword>
<proteinExistence type="predicted"/>
<dbReference type="Proteomes" id="UP000481087">
    <property type="component" value="Unassembled WGS sequence"/>
</dbReference>
<accession>A0A6L8V316</accession>
<comment type="caution">
    <text evidence="1">The sequence shown here is derived from an EMBL/GenBank/DDBJ whole genome shotgun (WGS) entry which is preliminary data.</text>
</comment>
<dbReference type="InterPro" id="IPR039498">
    <property type="entry name" value="NTP_transf_5"/>
</dbReference>
<dbReference type="AlphaFoldDB" id="A0A6L8V316"/>
<dbReference type="EMBL" id="WTUZ01000020">
    <property type="protein sequence ID" value="MZQ83659.1"/>
    <property type="molecule type" value="Genomic_DNA"/>
</dbReference>
<sequence>MGTDWNLDLAVLPNELKMLLLLVKNESEGSKTPLVEEQFYGTDWNLFLELARHHRVYPYIFNQVKTMDSFVPAYVIQELRHEYQRNTFHMLRLSGEMEQFCKLLSDNEIKVLLLKGPALAADLYGDLSKRTCSDLDVLISIDDLEHTHELLESGGYVRDEYFSTVLNDWKWRHHHMTYFHPQKKIKLEIHWKLNPGPSFEPAFNELWARKRLSTLTSSPVYMLGHEDLFMFLVSHGARHGWSRLRWLLDMDRILRIHHGWGRLGFLLKKYQLKHVGGQALLLSSELLGTPMPMEFSSLAASKRAKQLAQETLFYIKQMIHLHNEPLPDDVARYHKRHLFNLMSFQLKLLHVLSFLYPYPMDVEIMPLPKSLHFLYFPLRPFLWIWRKTRKQAWL</sequence>